<evidence type="ECO:0000256" key="3">
    <source>
        <dbReference type="ARBA" id="ARBA00007353"/>
    </source>
</evidence>
<evidence type="ECO:0000313" key="11">
    <source>
        <dbReference type="Proteomes" id="UP001232750"/>
    </source>
</evidence>
<dbReference type="Gene3D" id="3.60.140.10">
    <property type="entry name" value="CNF1/YfiH-like putative cysteine hydrolases"/>
    <property type="match status" value="1"/>
</dbReference>
<sequence length="286" mass="29751">MLANIVELPKPHLDARLFGARRISALTDESLFERTGLRIAFTARGGGVSEAPYDSLNLGSHVDDDLSAVEVNRALLLEALGAADAPLLVPSQVHGDEAVEVTSADAAAVEEARRHAAAGADILVVGAPEVVALLCFADCVPVIVAAPSGRFAVAHAGWRGAVAGVAGKAARLVAAREAAETGVDERTAASTLNAYLGPHIRACCFETGADVREQFVQRFGAEVAPDAHHVDLARAITRDLEQAGVQPSRIADAGVCTVCHSDEYFSYRASGGRCGRHGAFAVLQKG</sequence>
<dbReference type="InterPro" id="IPR003730">
    <property type="entry name" value="Cu_polyphenol_OxRdtase"/>
</dbReference>
<name>A0ABT7DMV1_9ACTN</name>
<organism evidence="10 11">
    <name type="scientific">Gordonibacter faecis</name>
    <dbReference type="NCBI Taxonomy" id="3047475"/>
    <lineage>
        <taxon>Bacteria</taxon>
        <taxon>Bacillati</taxon>
        <taxon>Actinomycetota</taxon>
        <taxon>Coriobacteriia</taxon>
        <taxon>Eggerthellales</taxon>
        <taxon>Eggerthellaceae</taxon>
        <taxon>Gordonibacter</taxon>
    </lineage>
</organism>
<comment type="catalytic activity">
    <reaction evidence="7">
        <text>adenosine + H2O + H(+) = inosine + NH4(+)</text>
        <dbReference type="Rhea" id="RHEA:24408"/>
        <dbReference type="ChEBI" id="CHEBI:15377"/>
        <dbReference type="ChEBI" id="CHEBI:15378"/>
        <dbReference type="ChEBI" id="CHEBI:16335"/>
        <dbReference type="ChEBI" id="CHEBI:17596"/>
        <dbReference type="ChEBI" id="CHEBI:28938"/>
        <dbReference type="EC" id="3.5.4.4"/>
    </reaction>
    <physiologicalReaction direction="left-to-right" evidence="7">
        <dbReference type="Rhea" id="RHEA:24409"/>
    </physiologicalReaction>
</comment>
<comment type="catalytic activity">
    <reaction evidence="8">
        <text>adenosine + phosphate = alpha-D-ribose 1-phosphate + adenine</text>
        <dbReference type="Rhea" id="RHEA:27642"/>
        <dbReference type="ChEBI" id="CHEBI:16335"/>
        <dbReference type="ChEBI" id="CHEBI:16708"/>
        <dbReference type="ChEBI" id="CHEBI:43474"/>
        <dbReference type="ChEBI" id="CHEBI:57720"/>
        <dbReference type="EC" id="2.4.2.1"/>
    </reaction>
    <physiologicalReaction direction="left-to-right" evidence="8">
        <dbReference type="Rhea" id="RHEA:27643"/>
    </physiologicalReaction>
</comment>
<comment type="catalytic activity">
    <reaction evidence="1">
        <text>inosine + phosphate = alpha-D-ribose 1-phosphate + hypoxanthine</text>
        <dbReference type="Rhea" id="RHEA:27646"/>
        <dbReference type="ChEBI" id="CHEBI:17368"/>
        <dbReference type="ChEBI" id="CHEBI:17596"/>
        <dbReference type="ChEBI" id="CHEBI:43474"/>
        <dbReference type="ChEBI" id="CHEBI:57720"/>
        <dbReference type="EC" id="2.4.2.1"/>
    </reaction>
    <physiologicalReaction direction="left-to-right" evidence="1">
        <dbReference type="Rhea" id="RHEA:27647"/>
    </physiologicalReaction>
</comment>
<comment type="function">
    <text evidence="2">Purine nucleoside enzyme that catalyzes the phosphorolysis of adenosine and inosine nucleosides, yielding D-ribose 1-phosphate and the respective free bases, adenine and hypoxanthine. Also catalyzes the phosphorolysis of S-methyl-5'-thioadenosine into adenine and S-methyl-5-thio-alpha-D-ribose 1-phosphate. Also has adenosine deaminase activity.</text>
</comment>
<gene>
    <name evidence="10" type="ORF">QNJ86_08590</name>
</gene>
<comment type="similarity">
    <text evidence="3">Belongs to the purine nucleoside phosphorylase YfiH/LACC1 family.</text>
</comment>
<evidence type="ECO:0000256" key="1">
    <source>
        <dbReference type="ARBA" id="ARBA00000553"/>
    </source>
</evidence>
<keyword evidence="6" id="KW-0862">Zinc</keyword>
<evidence type="ECO:0000256" key="4">
    <source>
        <dbReference type="ARBA" id="ARBA00022679"/>
    </source>
</evidence>
<evidence type="ECO:0000256" key="6">
    <source>
        <dbReference type="ARBA" id="ARBA00022833"/>
    </source>
</evidence>
<dbReference type="EMBL" id="JASJEU010000015">
    <property type="protein sequence ID" value="MDJ1650856.1"/>
    <property type="molecule type" value="Genomic_DNA"/>
</dbReference>
<keyword evidence="4" id="KW-0808">Transferase</keyword>
<dbReference type="SUPFAM" id="SSF64438">
    <property type="entry name" value="CNF1/YfiH-like putative cysteine hydrolases"/>
    <property type="match status" value="1"/>
</dbReference>
<evidence type="ECO:0000256" key="5">
    <source>
        <dbReference type="ARBA" id="ARBA00022723"/>
    </source>
</evidence>
<evidence type="ECO:0000256" key="7">
    <source>
        <dbReference type="ARBA" id="ARBA00047989"/>
    </source>
</evidence>
<dbReference type="PANTHER" id="PTHR30616">
    <property type="entry name" value="UNCHARACTERIZED PROTEIN YFIH"/>
    <property type="match status" value="1"/>
</dbReference>
<dbReference type="InterPro" id="IPR038371">
    <property type="entry name" value="Cu_polyphenol_OxRdtase_sf"/>
</dbReference>
<reference evidence="10 11" key="1">
    <citation type="submission" date="2023-05" db="EMBL/GenBank/DDBJ databases">
        <title>Gordonibacter KGMB12511T sp. nov., isolated from faeces of healthy Korean.</title>
        <authorList>
            <person name="Kim H.S."/>
            <person name="Kim J.-S."/>
            <person name="Suh M.K."/>
            <person name="Eom M.K."/>
            <person name="Do H.E."/>
            <person name="Lee J.-S."/>
        </authorList>
    </citation>
    <scope>NUCLEOTIDE SEQUENCE [LARGE SCALE GENOMIC DNA]</scope>
    <source>
        <strain evidence="10 11">KGMB12511</strain>
    </source>
</reference>
<comment type="caution">
    <text evidence="10">The sequence shown here is derived from an EMBL/GenBank/DDBJ whole genome shotgun (WGS) entry which is preliminary data.</text>
</comment>
<protein>
    <submittedName>
        <fullName evidence="10">Polyphenol oxidase family protein</fullName>
    </submittedName>
</protein>
<dbReference type="Proteomes" id="UP001232750">
    <property type="component" value="Unassembled WGS sequence"/>
</dbReference>
<evidence type="ECO:0000256" key="8">
    <source>
        <dbReference type="ARBA" id="ARBA00048968"/>
    </source>
</evidence>
<keyword evidence="5" id="KW-0479">Metal-binding</keyword>
<evidence type="ECO:0000256" key="2">
    <source>
        <dbReference type="ARBA" id="ARBA00003215"/>
    </source>
</evidence>
<dbReference type="Pfam" id="PF02578">
    <property type="entry name" value="Cu-oxidase_4"/>
    <property type="match status" value="1"/>
</dbReference>
<keyword evidence="11" id="KW-1185">Reference proteome</keyword>
<dbReference type="InterPro" id="IPR011324">
    <property type="entry name" value="Cytotoxic_necrot_fac-like_cat"/>
</dbReference>
<accession>A0ABT7DMV1</accession>
<comment type="catalytic activity">
    <reaction evidence="9">
        <text>S-methyl-5'-thioadenosine + phosphate = 5-(methylsulfanyl)-alpha-D-ribose 1-phosphate + adenine</text>
        <dbReference type="Rhea" id="RHEA:11852"/>
        <dbReference type="ChEBI" id="CHEBI:16708"/>
        <dbReference type="ChEBI" id="CHEBI:17509"/>
        <dbReference type="ChEBI" id="CHEBI:43474"/>
        <dbReference type="ChEBI" id="CHEBI:58533"/>
        <dbReference type="EC" id="2.4.2.28"/>
    </reaction>
    <physiologicalReaction direction="left-to-right" evidence="9">
        <dbReference type="Rhea" id="RHEA:11853"/>
    </physiologicalReaction>
</comment>
<proteinExistence type="inferred from homology"/>
<evidence type="ECO:0000313" key="10">
    <source>
        <dbReference type="EMBL" id="MDJ1650856.1"/>
    </source>
</evidence>
<dbReference type="RefSeq" id="WP_283832199.1">
    <property type="nucleotide sequence ID" value="NZ_JASJEU010000015.1"/>
</dbReference>
<dbReference type="CDD" id="cd16833">
    <property type="entry name" value="YfiH"/>
    <property type="match status" value="1"/>
</dbReference>
<evidence type="ECO:0000256" key="9">
    <source>
        <dbReference type="ARBA" id="ARBA00049893"/>
    </source>
</evidence>
<dbReference type="PANTHER" id="PTHR30616:SF3">
    <property type="entry name" value="PURINE NUCLEOSIDE PHOSPHORYLASE"/>
    <property type="match status" value="1"/>
</dbReference>